<dbReference type="Proteomes" id="UP001472677">
    <property type="component" value="Unassembled WGS sequence"/>
</dbReference>
<reference evidence="2 3" key="1">
    <citation type="journal article" date="2024" name="G3 (Bethesda)">
        <title>Genome assembly of Hibiscus sabdariffa L. provides insights into metabolisms of medicinal natural products.</title>
        <authorList>
            <person name="Kim T."/>
        </authorList>
    </citation>
    <scope>NUCLEOTIDE SEQUENCE [LARGE SCALE GENOMIC DNA]</scope>
    <source>
        <strain evidence="2">TK-2024</strain>
        <tissue evidence="2">Old leaves</tissue>
    </source>
</reference>
<accession>A0ABR2G8X7</accession>
<evidence type="ECO:0000256" key="1">
    <source>
        <dbReference type="SAM" id="SignalP"/>
    </source>
</evidence>
<dbReference type="EMBL" id="JBBPBM010000002">
    <property type="protein sequence ID" value="KAK8597031.1"/>
    <property type="molecule type" value="Genomic_DNA"/>
</dbReference>
<proteinExistence type="predicted"/>
<feature type="chain" id="PRO_5045758730" description="Reverse transcriptase zinc-binding domain-containing protein" evidence="1">
    <location>
        <begin position="18"/>
        <end position="143"/>
    </location>
</feature>
<sequence length="143" mass="16957">MLSVCDVIWLLWVPALCVKVWDETVDHVLRECLLAKAIWRVVVQPGRLEEFLTLPYTTWLEDNLRVSFDFAREGENWKERFDVFCWILWKHKCSRIFDNSYVQRGDLRLCCEKLSAKFVAAFHHSNVTQVVRVNSVWKRPSIG</sequence>
<gene>
    <name evidence="2" type="ORF">V6N12_065508</name>
</gene>
<evidence type="ECO:0000313" key="2">
    <source>
        <dbReference type="EMBL" id="KAK8597031.1"/>
    </source>
</evidence>
<feature type="signal peptide" evidence="1">
    <location>
        <begin position="1"/>
        <end position="17"/>
    </location>
</feature>
<keyword evidence="3" id="KW-1185">Reference proteome</keyword>
<organism evidence="2 3">
    <name type="scientific">Hibiscus sabdariffa</name>
    <name type="common">roselle</name>
    <dbReference type="NCBI Taxonomy" id="183260"/>
    <lineage>
        <taxon>Eukaryota</taxon>
        <taxon>Viridiplantae</taxon>
        <taxon>Streptophyta</taxon>
        <taxon>Embryophyta</taxon>
        <taxon>Tracheophyta</taxon>
        <taxon>Spermatophyta</taxon>
        <taxon>Magnoliopsida</taxon>
        <taxon>eudicotyledons</taxon>
        <taxon>Gunneridae</taxon>
        <taxon>Pentapetalae</taxon>
        <taxon>rosids</taxon>
        <taxon>malvids</taxon>
        <taxon>Malvales</taxon>
        <taxon>Malvaceae</taxon>
        <taxon>Malvoideae</taxon>
        <taxon>Hibiscus</taxon>
    </lineage>
</organism>
<evidence type="ECO:0008006" key="4">
    <source>
        <dbReference type="Google" id="ProtNLM"/>
    </source>
</evidence>
<evidence type="ECO:0000313" key="3">
    <source>
        <dbReference type="Proteomes" id="UP001472677"/>
    </source>
</evidence>
<name>A0ABR2G8X7_9ROSI</name>
<comment type="caution">
    <text evidence="2">The sequence shown here is derived from an EMBL/GenBank/DDBJ whole genome shotgun (WGS) entry which is preliminary data.</text>
</comment>
<protein>
    <recommendedName>
        <fullName evidence="4">Reverse transcriptase zinc-binding domain-containing protein</fullName>
    </recommendedName>
</protein>
<keyword evidence="1" id="KW-0732">Signal</keyword>